<dbReference type="InterPro" id="IPR036745">
    <property type="entry name" value="PolIII_theta_sf"/>
</dbReference>
<dbReference type="Proteomes" id="UP001589758">
    <property type="component" value="Unassembled WGS sequence"/>
</dbReference>
<comment type="caution">
    <text evidence="1">The sequence shown here is derived from an EMBL/GenBank/DDBJ whole genome shotgun (WGS) entry which is preliminary data.</text>
</comment>
<keyword evidence="2" id="KW-1185">Reference proteome</keyword>
<proteinExistence type="predicted"/>
<dbReference type="Pfam" id="PF06440">
    <property type="entry name" value="DNA_pol3_theta"/>
    <property type="match status" value="1"/>
</dbReference>
<evidence type="ECO:0000313" key="2">
    <source>
        <dbReference type="Proteomes" id="UP001589758"/>
    </source>
</evidence>
<dbReference type="RefSeq" id="WP_385877644.1">
    <property type="nucleotide sequence ID" value="NZ_JBHLXE010000104.1"/>
</dbReference>
<reference evidence="1 2" key="1">
    <citation type="submission" date="2024-09" db="EMBL/GenBank/DDBJ databases">
        <authorList>
            <person name="Sun Q."/>
            <person name="Mori K."/>
        </authorList>
    </citation>
    <scope>NUCLEOTIDE SEQUENCE [LARGE SCALE GENOMIC DNA]</scope>
    <source>
        <strain evidence="1 2">CCM 8545</strain>
    </source>
</reference>
<dbReference type="SUPFAM" id="SSF46575">
    <property type="entry name" value="DNA polymerase III theta subunit-like"/>
    <property type="match status" value="1"/>
</dbReference>
<accession>A0ABV6CH31</accession>
<gene>
    <name evidence="1" type="ORF">ACFFIT_10600</name>
</gene>
<dbReference type="Gene3D" id="1.20.58.250">
    <property type="entry name" value="DNA polymerase III-theta"/>
    <property type="match status" value="1"/>
</dbReference>
<organism evidence="1 2">
    <name type="scientific">Thorsellia kenyensis</name>
    <dbReference type="NCBI Taxonomy" id="1549888"/>
    <lineage>
        <taxon>Bacteria</taxon>
        <taxon>Pseudomonadati</taxon>
        <taxon>Pseudomonadota</taxon>
        <taxon>Gammaproteobacteria</taxon>
        <taxon>Enterobacterales</taxon>
        <taxon>Thorselliaceae</taxon>
        <taxon>Thorsellia</taxon>
    </lineage>
</organism>
<dbReference type="EMBL" id="JBHLXE010000104">
    <property type="protein sequence ID" value="MFC0180523.1"/>
    <property type="molecule type" value="Genomic_DNA"/>
</dbReference>
<evidence type="ECO:0000313" key="1">
    <source>
        <dbReference type="EMBL" id="MFC0180523.1"/>
    </source>
</evidence>
<sequence>MTQTLHNLALKTIDEQRTLQVDMAASSVAYEEKYGQLVNINEIKKNIPTDLLEYFDIKLEHYRNLSKKLGKLDSIED</sequence>
<name>A0ABV6CH31_9GAMM</name>
<protein>
    <submittedName>
        <fullName evidence="1">DNA polymerase III subunit theta</fullName>
    </submittedName>
</protein>
<dbReference type="InterPro" id="IPR009052">
    <property type="entry name" value="DNA_pol_III_theta_bac"/>
</dbReference>